<dbReference type="Gene3D" id="4.10.240.10">
    <property type="entry name" value="Zn(2)-C6 fungal-type DNA-binding domain"/>
    <property type="match status" value="1"/>
</dbReference>
<feature type="region of interest" description="Disordered" evidence="6">
    <location>
        <begin position="235"/>
        <end position="317"/>
    </location>
</feature>
<dbReference type="STRING" id="913774.A0A0C3DB48"/>
<organism evidence="8 9">
    <name type="scientific">Oidiodendron maius (strain Zn)</name>
    <dbReference type="NCBI Taxonomy" id="913774"/>
    <lineage>
        <taxon>Eukaryota</taxon>
        <taxon>Fungi</taxon>
        <taxon>Dikarya</taxon>
        <taxon>Ascomycota</taxon>
        <taxon>Pezizomycotina</taxon>
        <taxon>Leotiomycetes</taxon>
        <taxon>Leotiomycetes incertae sedis</taxon>
        <taxon>Myxotrichaceae</taxon>
        <taxon>Oidiodendron</taxon>
    </lineage>
</organism>
<keyword evidence="2" id="KW-0862">Zinc</keyword>
<proteinExistence type="predicted"/>
<dbReference type="GO" id="GO:0006351">
    <property type="term" value="P:DNA-templated transcription"/>
    <property type="evidence" value="ECO:0007669"/>
    <property type="project" value="InterPro"/>
</dbReference>
<dbReference type="PROSITE" id="PS00463">
    <property type="entry name" value="ZN2_CY6_FUNGAL_1"/>
    <property type="match status" value="1"/>
</dbReference>
<dbReference type="InParanoid" id="A0A0C3DB48"/>
<keyword evidence="5" id="KW-0539">Nucleus</keyword>
<dbReference type="InterPro" id="IPR036864">
    <property type="entry name" value="Zn2-C6_fun-type_DNA-bd_sf"/>
</dbReference>
<name>A0A0C3DB48_OIDMZ</name>
<evidence type="ECO:0000313" key="9">
    <source>
        <dbReference type="Proteomes" id="UP000054321"/>
    </source>
</evidence>
<keyword evidence="3" id="KW-0805">Transcription regulation</keyword>
<reference evidence="9" key="2">
    <citation type="submission" date="2015-01" db="EMBL/GenBank/DDBJ databases">
        <title>Evolutionary Origins and Diversification of the Mycorrhizal Mutualists.</title>
        <authorList>
            <consortium name="DOE Joint Genome Institute"/>
            <consortium name="Mycorrhizal Genomics Consortium"/>
            <person name="Kohler A."/>
            <person name="Kuo A."/>
            <person name="Nagy L.G."/>
            <person name="Floudas D."/>
            <person name="Copeland A."/>
            <person name="Barry K.W."/>
            <person name="Cichocki N."/>
            <person name="Veneault-Fourrey C."/>
            <person name="LaButti K."/>
            <person name="Lindquist E.A."/>
            <person name="Lipzen A."/>
            <person name="Lundell T."/>
            <person name="Morin E."/>
            <person name="Murat C."/>
            <person name="Riley R."/>
            <person name="Ohm R."/>
            <person name="Sun H."/>
            <person name="Tunlid A."/>
            <person name="Henrissat B."/>
            <person name="Grigoriev I.V."/>
            <person name="Hibbett D.S."/>
            <person name="Martin F."/>
        </authorList>
    </citation>
    <scope>NUCLEOTIDE SEQUENCE [LARGE SCALE GENOMIC DNA]</scope>
    <source>
        <strain evidence="9">Zn</strain>
    </source>
</reference>
<keyword evidence="1" id="KW-0479">Metal-binding</keyword>
<dbReference type="CDD" id="cd12148">
    <property type="entry name" value="fungal_TF_MHR"/>
    <property type="match status" value="1"/>
</dbReference>
<evidence type="ECO:0000256" key="4">
    <source>
        <dbReference type="ARBA" id="ARBA00023163"/>
    </source>
</evidence>
<dbReference type="HOGENOM" id="CLU_007341_0_0_1"/>
<dbReference type="SUPFAM" id="SSF57701">
    <property type="entry name" value="Zn2/Cys6 DNA-binding domain"/>
    <property type="match status" value="1"/>
</dbReference>
<keyword evidence="4" id="KW-0804">Transcription</keyword>
<feature type="domain" description="Zn(2)-C6 fungal-type" evidence="7">
    <location>
        <begin position="100"/>
        <end position="129"/>
    </location>
</feature>
<keyword evidence="9" id="KW-1185">Reference proteome</keyword>
<sequence length="835" mass="92735">MEDKALCAFGSGPERSNHLSVAGMNAGVFLASLNIFSVMNEVMPGMSDTNARSARSALSEGLCLPMLYFHELRFYSDVMSRHTAIHDQASVILKKPRKVSCNSCATLKVRCNGYPGSTCARCLASKQACVYRNTEQILQRNHSPLLSSTNQISVNHANSHATFNIPASSSRIALSDPPNTTYMTLNDNPGVLPPLQDSIDDFSNLPLESLYGFVMDSSENYFGWDIGDTELDHMKSLNSHAPNTPPENSLSSEFTYSLDPPTQTRSRGRDTAALLSFPSPPDTRDSQPADSPWPHVYKPSTEDSNIDLPSVSQKQRPTLYDGRLDRVEDSMRDAMLSLVGISHKPHWPDIDVTAFPSTQTLTVCINLYFRHFHDTLPILRRPTFRVADAAPVLLLAMAAIGAMYSRDGLSGLAIAMNELARRAIAYMRENNRQAMFDTSIVQAWLLQSIFGLFCGSRMLYQHAEISRGGLVTAARRMHLLRPSLTFVEELQRRKETATPEELRKACADDEERRRLGWGIYLYDMQISCLLNISPQFSIGEVNMPLPTDEEIWNAPASTTHFESELLQSNSSNFRHIMSGLLTNGKLPQPLNPFGYSLIAHTLYRQCTDACENDKFLSLHLTSTAHPYRLAFPSSFNHNPQILLDQLSDSCNTVSCMPNSLIVSVSALSHLGHVQFTWPGFLENIKIAAGKSGTEASKGEARSWLSSRILDDPVNARAILVHAGQLTSLLARFTFDTPSESVWMFDAALTFWAIVKFGVGIGGSSDSSRETTVTWSDSDEVYSWIENGGRVTFQGIGDLSQLSVPKILGIFIERLDNMPWGIAQRFKHVLVNIREE</sequence>
<accession>A0A0C3DB48</accession>
<dbReference type="GO" id="GO:0003677">
    <property type="term" value="F:DNA binding"/>
    <property type="evidence" value="ECO:0007669"/>
    <property type="project" value="InterPro"/>
</dbReference>
<dbReference type="GO" id="GO:0000981">
    <property type="term" value="F:DNA-binding transcription factor activity, RNA polymerase II-specific"/>
    <property type="evidence" value="ECO:0007669"/>
    <property type="project" value="InterPro"/>
</dbReference>
<evidence type="ECO:0000259" key="7">
    <source>
        <dbReference type="PROSITE" id="PS00463"/>
    </source>
</evidence>
<evidence type="ECO:0000256" key="1">
    <source>
        <dbReference type="ARBA" id="ARBA00022723"/>
    </source>
</evidence>
<reference evidence="8 9" key="1">
    <citation type="submission" date="2014-04" db="EMBL/GenBank/DDBJ databases">
        <authorList>
            <consortium name="DOE Joint Genome Institute"/>
            <person name="Kuo A."/>
            <person name="Martino E."/>
            <person name="Perotto S."/>
            <person name="Kohler A."/>
            <person name="Nagy L.G."/>
            <person name="Floudas D."/>
            <person name="Copeland A."/>
            <person name="Barry K.W."/>
            <person name="Cichocki N."/>
            <person name="Veneault-Fourrey C."/>
            <person name="LaButti K."/>
            <person name="Lindquist E.A."/>
            <person name="Lipzen A."/>
            <person name="Lundell T."/>
            <person name="Morin E."/>
            <person name="Murat C."/>
            <person name="Sun H."/>
            <person name="Tunlid A."/>
            <person name="Henrissat B."/>
            <person name="Grigoriev I.V."/>
            <person name="Hibbett D.S."/>
            <person name="Martin F."/>
            <person name="Nordberg H.P."/>
            <person name="Cantor M.N."/>
            <person name="Hua S.X."/>
        </authorList>
    </citation>
    <scope>NUCLEOTIDE SEQUENCE [LARGE SCALE GENOMIC DNA]</scope>
    <source>
        <strain evidence="8 9">Zn</strain>
    </source>
</reference>
<evidence type="ECO:0000256" key="6">
    <source>
        <dbReference type="SAM" id="MobiDB-lite"/>
    </source>
</evidence>
<dbReference type="PANTHER" id="PTHR47660:SF2">
    <property type="entry name" value="TRANSCRIPTION FACTOR WITH C2H2 AND ZN(2)-CYS(6) DNA BINDING DOMAIN (EUROFUNG)"/>
    <property type="match status" value="1"/>
</dbReference>
<dbReference type="InterPro" id="IPR001138">
    <property type="entry name" value="Zn2Cys6_DnaBD"/>
</dbReference>
<dbReference type="EMBL" id="KN832879">
    <property type="protein sequence ID" value="KIM99147.1"/>
    <property type="molecule type" value="Genomic_DNA"/>
</dbReference>
<dbReference type="GO" id="GO:0008270">
    <property type="term" value="F:zinc ion binding"/>
    <property type="evidence" value="ECO:0007669"/>
    <property type="project" value="InterPro"/>
</dbReference>
<dbReference type="Pfam" id="PF04082">
    <property type="entry name" value="Fungal_trans"/>
    <property type="match status" value="1"/>
</dbReference>
<gene>
    <name evidence="8" type="ORF">OIDMADRAFT_56312</name>
</gene>
<feature type="compositionally biased region" description="Polar residues" evidence="6">
    <location>
        <begin position="236"/>
        <end position="265"/>
    </location>
</feature>
<dbReference type="InterPro" id="IPR007219">
    <property type="entry name" value="XnlR_reg_dom"/>
</dbReference>
<dbReference type="PANTHER" id="PTHR47660">
    <property type="entry name" value="TRANSCRIPTION FACTOR WITH C2H2 AND ZN(2)-CYS(6) DNA BINDING DOMAIN (EUROFUNG)-RELATED-RELATED"/>
    <property type="match status" value="1"/>
</dbReference>
<evidence type="ECO:0000256" key="3">
    <source>
        <dbReference type="ARBA" id="ARBA00023015"/>
    </source>
</evidence>
<evidence type="ECO:0000313" key="8">
    <source>
        <dbReference type="EMBL" id="KIM99147.1"/>
    </source>
</evidence>
<dbReference type="CDD" id="cd00067">
    <property type="entry name" value="GAL4"/>
    <property type="match status" value="1"/>
</dbReference>
<dbReference type="Proteomes" id="UP000054321">
    <property type="component" value="Unassembled WGS sequence"/>
</dbReference>
<protein>
    <recommendedName>
        <fullName evidence="7">Zn(2)-C6 fungal-type domain-containing protein</fullName>
    </recommendedName>
</protein>
<dbReference type="AlphaFoldDB" id="A0A0C3DB48"/>
<evidence type="ECO:0000256" key="2">
    <source>
        <dbReference type="ARBA" id="ARBA00022833"/>
    </source>
</evidence>
<dbReference type="OrthoDB" id="1405595at2759"/>
<evidence type="ECO:0000256" key="5">
    <source>
        <dbReference type="ARBA" id="ARBA00023242"/>
    </source>
</evidence>